<evidence type="ECO:0000256" key="4">
    <source>
        <dbReference type="ARBA" id="ARBA00016461"/>
    </source>
</evidence>
<organism evidence="13 14">
    <name type="scientific">Actinobacillus minor 202</name>
    <dbReference type="NCBI Taxonomy" id="591023"/>
    <lineage>
        <taxon>Bacteria</taxon>
        <taxon>Pseudomonadati</taxon>
        <taxon>Pseudomonadota</taxon>
        <taxon>Gammaproteobacteria</taxon>
        <taxon>Pasteurellales</taxon>
        <taxon>Pasteurellaceae</taxon>
        <taxon>Actinobacillus</taxon>
    </lineage>
</organism>
<evidence type="ECO:0000256" key="2">
    <source>
        <dbReference type="ARBA" id="ARBA00004377"/>
    </source>
</evidence>
<keyword evidence="14" id="KW-1185">Reference proteome</keyword>
<evidence type="ECO:0000256" key="9">
    <source>
        <dbReference type="ARBA" id="ARBA00022748"/>
    </source>
</evidence>
<dbReference type="InterPro" id="IPR007078">
    <property type="entry name" value="Haem_export_protD_CcmD"/>
</dbReference>
<sequence length="70" mass="8557">MQLEFQFESFSAFLVMGNYGFYVWLSYGVSFVAMAWLIWQSQREQKQIFQQIKKELSREKQLNQRSEYTK</sequence>
<keyword evidence="7 12" id="KW-0997">Cell inner membrane</keyword>
<keyword evidence="11 12" id="KW-0472">Membrane</keyword>
<evidence type="ECO:0000256" key="12">
    <source>
        <dbReference type="RuleBase" id="RU363101"/>
    </source>
</evidence>
<evidence type="ECO:0000256" key="3">
    <source>
        <dbReference type="ARBA" id="ARBA00008741"/>
    </source>
</evidence>
<evidence type="ECO:0000313" key="14">
    <source>
        <dbReference type="Proteomes" id="UP000003394"/>
    </source>
</evidence>
<reference evidence="13 14" key="1">
    <citation type="journal article" date="2010" name="Vet. Microbiol.">
        <title>Production of haemolysins by strains of the Actinobacillus minor/porcitonsillarum complex.</title>
        <authorList>
            <person name="Arya G."/>
            <person name="Niven D.F."/>
        </authorList>
    </citation>
    <scope>NUCLEOTIDE SEQUENCE [LARGE SCALE GENOMIC DNA]</scope>
    <source>
        <strain evidence="14">strain 202</strain>
    </source>
</reference>
<keyword evidence="10 12" id="KW-1133">Transmembrane helix</keyword>
<comment type="similarity">
    <text evidence="3 12">Belongs to the CcmD/CycX/HelD family.</text>
</comment>
<dbReference type="PANTHER" id="PTHR37531:SF1">
    <property type="entry name" value="HEME EXPORTER PROTEIN D"/>
    <property type="match status" value="1"/>
</dbReference>
<evidence type="ECO:0000256" key="10">
    <source>
        <dbReference type="ARBA" id="ARBA00022989"/>
    </source>
</evidence>
<dbReference type="RefSeq" id="WP_005819812.1">
    <property type="nucleotide sequence ID" value="NZ_ACFT01000052.1"/>
</dbReference>
<dbReference type="PANTHER" id="PTHR37531">
    <property type="entry name" value="HEME EXPORTER PROTEIN D"/>
    <property type="match status" value="1"/>
</dbReference>
<evidence type="ECO:0000256" key="1">
    <source>
        <dbReference type="ARBA" id="ARBA00002442"/>
    </source>
</evidence>
<dbReference type="Pfam" id="PF04995">
    <property type="entry name" value="CcmD"/>
    <property type="match status" value="1"/>
</dbReference>
<name>A0ABP2GRK8_9PAST</name>
<keyword evidence="8 12" id="KW-0812">Transmembrane</keyword>
<feature type="transmembrane region" description="Helical" evidence="12">
    <location>
        <begin position="20"/>
        <end position="39"/>
    </location>
</feature>
<dbReference type="EMBL" id="ACFT01000052">
    <property type="protein sequence ID" value="EEV24552.1"/>
    <property type="molecule type" value="Genomic_DNA"/>
</dbReference>
<dbReference type="InterPro" id="IPR052075">
    <property type="entry name" value="Heme_exporter_D"/>
</dbReference>
<dbReference type="NCBIfam" id="TIGR03141">
    <property type="entry name" value="cytochro_ccmD"/>
    <property type="match status" value="1"/>
</dbReference>
<proteinExistence type="inferred from homology"/>
<evidence type="ECO:0000256" key="6">
    <source>
        <dbReference type="ARBA" id="ARBA00022475"/>
    </source>
</evidence>
<keyword evidence="5 12" id="KW-0813">Transport</keyword>
<gene>
    <name evidence="13" type="ORF">AM202_06340</name>
</gene>
<accession>A0ABP2GRK8</accession>
<evidence type="ECO:0000313" key="13">
    <source>
        <dbReference type="EMBL" id="EEV24552.1"/>
    </source>
</evidence>
<evidence type="ECO:0000256" key="11">
    <source>
        <dbReference type="ARBA" id="ARBA00023136"/>
    </source>
</evidence>
<protein>
    <recommendedName>
        <fullName evidence="4 12">Heme exporter protein D</fullName>
    </recommendedName>
</protein>
<evidence type="ECO:0000256" key="8">
    <source>
        <dbReference type="ARBA" id="ARBA00022692"/>
    </source>
</evidence>
<comment type="caution">
    <text evidence="13">The sequence shown here is derived from an EMBL/GenBank/DDBJ whole genome shotgun (WGS) entry which is preliminary data.</text>
</comment>
<keyword evidence="9 12" id="KW-0201">Cytochrome c-type biogenesis</keyword>
<dbReference type="Proteomes" id="UP000003394">
    <property type="component" value="Unassembled WGS sequence"/>
</dbReference>
<comment type="subcellular location">
    <subcellularLocation>
        <location evidence="2 12">Cell inner membrane</location>
        <topology evidence="2 12">Single-pass membrane protein</topology>
    </subcellularLocation>
</comment>
<keyword evidence="6 12" id="KW-1003">Cell membrane</keyword>
<evidence type="ECO:0000256" key="5">
    <source>
        <dbReference type="ARBA" id="ARBA00022448"/>
    </source>
</evidence>
<comment type="function">
    <text evidence="1 12">Required for the export of heme to the periplasm for the biogenesis of c-type cytochromes.</text>
</comment>
<evidence type="ECO:0000256" key="7">
    <source>
        <dbReference type="ARBA" id="ARBA00022519"/>
    </source>
</evidence>